<evidence type="ECO:0000256" key="5">
    <source>
        <dbReference type="SAM" id="Phobius"/>
    </source>
</evidence>
<evidence type="ECO:0008006" key="8">
    <source>
        <dbReference type="Google" id="ProtNLM"/>
    </source>
</evidence>
<feature type="transmembrane region" description="Helical" evidence="5">
    <location>
        <begin position="46"/>
        <end position="64"/>
    </location>
</feature>
<reference evidence="6 7" key="1">
    <citation type="submission" date="2020-03" db="EMBL/GenBank/DDBJ databases">
        <authorList>
            <person name="Wang L."/>
            <person name="He N."/>
            <person name="Li Y."/>
            <person name="Fang Y."/>
            <person name="Zhang F."/>
        </authorList>
    </citation>
    <scope>NUCLEOTIDE SEQUENCE [LARGE SCALE GENOMIC DNA]</scope>
    <source>
        <strain evidence="6 7">36D10-4-7</strain>
    </source>
</reference>
<evidence type="ECO:0000256" key="4">
    <source>
        <dbReference type="ARBA" id="ARBA00023136"/>
    </source>
</evidence>
<comment type="subcellular location">
    <subcellularLocation>
        <location evidence="1">Membrane</location>
        <topology evidence="1">Multi-pass membrane protein</topology>
    </subcellularLocation>
</comment>
<protein>
    <recommendedName>
        <fullName evidence="8">DoxX family protein</fullName>
    </recommendedName>
</protein>
<accession>A0ABX1CGL9</accession>
<name>A0ABX1CGL9_9SPHN</name>
<feature type="transmembrane region" description="Helical" evidence="5">
    <location>
        <begin position="111"/>
        <end position="128"/>
    </location>
</feature>
<comment type="caution">
    <text evidence="6">The sequence shown here is derived from an EMBL/GenBank/DDBJ whole genome shotgun (WGS) entry which is preliminary data.</text>
</comment>
<evidence type="ECO:0000256" key="1">
    <source>
        <dbReference type="ARBA" id="ARBA00004141"/>
    </source>
</evidence>
<dbReference type="Proteomes" id="UP000732399">
    <property type="component" value="Unassembled WGS sequence"/>
</dbReference>
<dbReference type="PANTHER" id="PTHR36974:SF1">
    <property type="entry name" value="DOXX FAMILY MEMBRANE PROTEIN"/>
    <property type="match status" value="1"/>
</dbReference>
<dbReference type="PANTHER" id="PTHR36974">
    <property type="entry name" value="MEMBRANE PROTEIN-RELATED"/>
    <property type="match status" value="1"/>
</dbReference>
<keyword evidence="4 5" id="KW-0472">Membrane</keyword>
<keyword evidence="2 5" id="KW-0812">Transmembrane</keyword>
<keyword evidence="3 5" id="KW-1133">Transmembrane helix</keyword>
<dbReference type="InterPro" id="IPR032808">
    <property type="entry name" value="DoxX"/>
</dbReference>
<feature type="transmembrane region" description="Helical" evidence="5">
    <location>
        <begin position="71"/>
        <end position="91"/>
    </location>
</feature>
<gene>
    <name evidence="6" type="ORF">HBH26_00825</name>
</gene>
<proteinExistence type="predicted"/>
<evidence type="ECO:0000256" key="2">
    <source>
        <dbReference type="ARBA" id="ARBA00022692"/>
    </source>
</evidence>
<evidence type="ECO:0000313" key="6">
    <source>
        <dbReference type="EMBL" id="NJR77157.1"/>
    </source>
</evidence>
<organism evidence="6 7">
    <name type="scientific">Sphingomonas corticis</name>
    <dbReference type="NCBI Taxonomy" id="2722791"/>
    <lineage>
        <taxon>Bacteria</taxon>
        <taxon>Pseudomonadati</taxon>
        <taxon>Pseudomonadota</taxon>
        <taxon>Alphaproteobacteria</taxon>
        <taxon>Sphingomonadales</taxon>
        <taxon>Sphingomonadaceae</taxon>
        <taxon>Sphingomonas</taxon>
    </lineage>
</organism>
<evidence type="ECO:0000256" key="3">
    <source>
        <dbReference type="ARBA" id="ARBA00022989"/>
    </source>
</evidence>
<dbReference type="EMBL" id="JAAVJH010000001">
    <property type="protein sequence ID" value="NJR77157.1"/>
    <property type="molecule type" value="Genomic_DNA"/>
</dbReference>
<dbReference type="Pfam" id="PF13564">
    <property type="entry name" value="DoxX_2"/>
    <property type="match status" value="1"/>
</dbReference>
<sequence>MTDEPPARRVALALLVAFYGVAGVAHLVVTDAMVRIVPGWVPWPRAVVIATGLCELAGALALLLPGWRVAAGWALALYALCVWPANVQHAIIDLSHGTGLPLAYHAPRLLLQPAIIAWALYASGAWAARRRRPSRRA</sequence>
<keyword evidence="7" id="KW-1185">Reference proteome</keyword>
<evidence type="ECO:0000313" key="7">
    <source>
        <dbReference type="Proteomes" id="UP000732399"/>
    </source>
</evidence>
<feature type="transmembrane region" description="Helical" evidence="5">
    <location>
        <begin position="12"/>
        <end position="34"/>
    </location>
</feature>